<proteinExistence type="predicted"/>
<name>A0ABX1M6K9_9CYAN</name>
<organism evidence="1 2">
    <name type="scientific">Brasilonema octagenarum UFV-OR1</name>
    <dbReference type="NCBI Taxonomy" id="417115"/>
    <lineage>
        <taxon>Bacteria</taxon>
        <taxon>Bacillati</taxon>
        <taxon>Cyanobacteriota</taxon>
        <taxon>Cyanophyceae</taxon>
        <taxon>Nostocales</taxon>
        <taxon>Scytonemataceae</taxon>
        <taxon>Brasilonema</taxon>
        <taxon>Octagenarum group</taxon>
    </lineage>
</organism>
<dbReference type="EMBL" id="QMEC01000023">
    <property type="protein sequence ID" value="NMF62790.1"/>
    <property type="molecule type" value="Genomic_DNA"/>
</dbReference>
<dbReference type="InterPro" id="IPR056470">
    <property type="entry name" value="BesD/HalB-like"/>
</dbReference>
<dbReference type="Gene3D" id="2.60.120.620">
    <property type="entry name" value="q2cbj1_9rhob like domain"/>
    <property type="match status" value="1"/>
</dbReference>
<dbReference type="Pfam" id="PF23169">
    <property type="entry name" value="HalD"/>
    <property type="match status" value="1"/>
</dbReference>
<dbReference type="RefSeq" id="WP_169264388.1">
    <property type="nucleotide sequence ID" value="NZ_QMEC01000023.1"/>
</dbReference>
<comment type="caution">
    <text evidence="1">The sequence shown here is derived from an EMBL/GenBank/DDBJ whole genome shotgun (WGS) entry which is preliminary data.</text>
</comment>
<sequence>MLSSTTALQSSEVKRSLIMNLLSEKYSQEKILVELQQEFACKGYVKLPSLLNSEAFSFLQAEVKRLEQFVTKRNFTMPGYETPRLMSILGGRRILQESLTLWSLYSNYEVVKLIQAIIGGKIYPCLHGDEFMIMNCLLSNQATHGWHLDDTAYVLTLIFEAPPVENGGLVEFVQGWREWCSSIGAAPEEKIKPAVEKARAENLIQVKHHLPGDAYLLRADQCLHRVTELVRENICRVAVSLAYEATPDPKYGFTATRLYSEI</sequence>
<protein>
    <recommendedName>
        <fullName evidence="3">Fe2OG dioxygenase domain-containing protein</fullName>
    </recommendedName>
</protein>
<dbReference type="SUPFAM" id="SSF51197">
    <property type="entry name" value="Clavaminate synthase-like"/>
    <property type="match status" value="1"/>
</dbReference>
<keyword evidence="2" id="KW-1185">Reference proteome</keyword>
<reference evidence="1 2" key="1">
    <citation type="submission" date="2018-06" db="EMBL/GenBank/DDBJ databases">
        <title>Comparative genomics of Brasilonema spp. strains.</title>
        <authorList>
            <person name="Alvarenga D.O."/>
            <person name="Fiore M.F."/>
            <person name="Varani A.M."/>
        </authorList>
    </citation>
    <scope>NUCLEOTIDE SEQUENCE [LARGE SCALE GENOMIC DNA]</scope>
    <source>
        <strain evidence="1 2">UFV-OR1</strain>
    </source>
</reference>
<evidence type="ECO:0000313" key="1">
    <source>
        <dbReference type="EMBL" id="NMF62790.1"/>
    </source>
</evidence>
<gene>
    <name evidence="1" type="ORF">DP115_08365</name>
</gene>
<dbReference type="Proteomes" id="UP000762253">
    <property type="component" value="Unassembled WGS sequence"/>
</dbReference>
<evidence type="ECO:0000313" key="2">
    <source>
        <dbReference type="Proteomes" id="UP000762253"/>
    </source>
</evidence>
<accession>A0ABX1M6K9</accession>
<evidence type="ECO:0008006" key="3">
    <source>
        <dbReference type="Google" id="ProtNLM"/>
    </source>
</evidence>